<keyword evidence="5" id="KW-0067">ATP-binding</keyword>
<dbReference type="GO" id="GO:0005524">
    <property type="term" value="F:ATP binding"/>
    <property type="evidence" value="ECO:0007669"/>
    <property type="project" value="UniProtKB-KW"/>
</dbReference>
<dbReference type="GO" id="GO:0043138">
    <property type="term" value="F:3'-5' DNA helicase activity"/>
    <property type="evidence" value="ECO:0007669"/>
    <property type="project" value="UniProtKB-EC"/>
</dbReference>
<evidence type="ECO:0000256" key="8">
    <source>
        <dbReference type="ARBA" id="ARBA00034617"/>
    </source>
</evidence>
<keyword evidence="6" id="KW-0238">DNA-binding</keyword>
<dbReference type="PROSITE" id="PS51194">
    <property type="entry name" value="HELICASE_CTER"/>
    <property type="match status" value="1"/>
</dbReference>
<dbReference type="InterPro" id="IPR014001">
    <property type="entry name" value="Helicase_ATP-bd"/>
</dbReference>
<dbReference type="GO" id="GO:0000724">
    <property type="term" value="P:double-strand break repair via homologous recombination"/>
    <property type="evidence" value="ECO:0007669"/>
    <property type="project" value="TreeGrafter"/>
</dbReference>
<dbReference type="EC" id="5.6.2.4" evidence="9"/>
<dbReference type="SUPFAM" id="SSF52540">
    <property type="entry name" value="P-loop containing nucleoside triphosphate hydrolases"/>
    <property type="match status" value="1"/>
</dbReference>
<evidence type="ECO:0000256" key="2">
    <source>
        <dbReference type="ARBA" id="ARBA00022741"/>
    </source>
</evidence>
<keyword evidence="3 13" id="KW-0378">Hydrolase</keyword>
<evidence type="ECO:0000256" key="4">
    <source>
        <dbReference type="ARBA" id="ARBA00022806"/>
    </source>
</evidence>
<dbReference type="EMBL" id="JADNRY010000080">
    <property type="protein sequence ID" value="KAF9066900.1"/>
    <property type="molecule type" value="Genomic_DNA"/>
</dbReference>
<proteinExistence type="inferred from homology"/>
<dbReference type="InterPro" id="IPR011545">
    <property type="entry name" value="DEAD/DEAH_box_helicase_dom"/>
</dbReference>
<keyword evidence="2" id="KW-0547">Nucleotide-binding</keyword>
<dbReference type="SMART" id="SM00490">
    <property type="entry name" value="HELICc"/>
    <property type="match status" value="1"/>
</dbReference>
<dbReference type="GO" id="GO:0005694">
    <property type="term" value="C:chromosome"/>
    <property type="evidence" value="ECO:0007669"/>
    <property type="project" value="TreeGrafter"/>
</dbReference>
<dbReference type="InterPro" id="IPR027417">
    <property type="entry name" value="P-loop_NTPase"/>
</dbReference>
<dbReference type="GO" id="GO:0005737">
    <property type="term" value="C:cytoplasm"/>
    <property type="evidence" value="ECO:0007669"/>
    <property type="project" value="TreeGrafter"/>
</dbReference>
<evidence type="ECO:0000256" key="10">
    <source>
        <dbReference type="SAM" id="MobiDB-lite"/>
    </source>
</evidence>
<feature type="domain" description="Helicase ATP-binding" evidence="11">
    <location>
        <begin position="175"/>
        <end position="318"/>
    </location>
</feature>
<dbReference type="Gene3D" id="1.10.10.10">
    <property type="entry name" value="Winged helix-like DNA-binding domain superfamily/Winged helix DNA-binding domain"/>
    <property type="match status" value="1"/>
</dbReference>
<comment type="catalytic activity">
    <reaction evidence="8">
        <text>Couples ATP hydrolysis with the unwinding of duplex DNA by translocating in the 3'-5' direction.</text>
        <dbReference type="EC" id="5.6.2.4"/>
    </reaction>
</comment>
<evidence type="ECO:0000313" key="14">
    <source>
        <dbReference type="Proteomes" id="UP000772434"/>
    </source>
</evidence>
<keyword evidence="7" id="KW-0413">Isomerase</keyword>
<evidence type="ECO:0000256" key="5">
    <source>
        <dbReference type="ARBA" id="ARBA00022840"/>
    </source>
</evidence>
<feature type="domain" description="Helicase C-terminal" evidence="12">
    <location>
        <begin position="338"/>
        <end position="492"/>
    </location>
</feature>
<dbReference type="Pfam" id="PF00270">
    <property type="entry name" value="DEAD"/>
    <property type="match status" value="1"/>
</dbReference>
<dbReference type="GO" id="GO:0016787">
    <property type="term" value="F:hydrolase activity"/>
    <property type="evidence" value="ECO:0007669"/>
    <property type="project" value="UniProtKB-KW"/>
</dbReference>
<dbReference type="InterPro" id="IPR036388">
    <property type="entry name" value="WH-like_DNA-bd_sf"/>
</dbReference>
<dbReference type="SMART" id="SM00487">
    <property type="entry name" value="DEXDc"/>
    <property type="match status" value="1"/>
</dbReference>
<dbReference type="Gene3D" id="3.40.50.300">
    <property type="entry name" value="P-loop containing nucleotide triphosphate hydrolases"/>
    <property type="match status" value="3"/>
</dbReference>
<accession>A0A9P5U4L4</accession>
<feature type="region of interest" description="Disordered" evidence="10">
    <location>
        <begin position="65"/>
        <end position="85"/>
    </location>
</feature>
<gene>
    <name evidence="13" type="ORF">BDP27DRAFT_1423337</name>
</gene>
<protein>
    <recommendedName>
        <fullName evidence="9">DNA 3'-5' helicase</fullName>
        <ecNumber evidence="9">5.6.2.4</ecNumber>
    </recommendedName>
</protein>
<evidence type="ECO:0000259" key="12">
    <source>
        <dbReference type="PROSITE" id="PS51194"/>
    </source>
</evidence>
<comment type="caution">
    <text evidence="13">The sequence shown here is derived from an EMBL/GenBank/DDBJ whole genome shotgun (WGS) entry which is preliminary data.</text>
</comment>
<evidence type="ECO:0000259" key="11">
    <source>
        <dbReference type="PROSITE" id="PS51192"/>
    </source>
</evidence>
<name>A0A9P5U4L4_9AGAR</name>
<dbReference type="GO" id="GO:0009378">
    <property type="term" value="F:four-way junction helicase activity"/>
    <property type="evidence" value="ECO:0007669"/>
    <property type="project" value="TreeGrafter"/>
</dbReference>
<feature type="compositionally biased region" description="Low complexity" evidence="10">
    <location>
        <begin position="65"/>
        <end position="83"/>
    </location>
</feature>
<dbReference type="Proteomes" id="UP000772434">
    <property type="component" value="Unassembled WGS sequence"/>
</dbReference>
<sequence length="746" mass="82718">MTRRNIIDSDALASDDPAFEEILQSTSYDFKHLTSIDENDFVSERPKKPSQAEVSSSISSAFTSTASTVSSASSRPGPSSSATNHHTKMLLLREELERNEALILSLEFEDDERKAKYRAFLNTGQSGAIMVQSLKKKNGRIDYANNAFEWDGVLKDTMRKIFNIKDFRLCQRGVCNSNMDGRDIVVVMPTGGGKSLTYQLPAVLTPGVTLVISPLISLISDQIMHLQDAGVEAPEKIAKSKRFVSLLQKLSDADRLTRIVIDEAHCVSQLGHDFRPDYQKLHVLRQLFPNVPIMALSATCPPLVLQDLLKVLRLKATVPGEDADRTGTASEGTKVYAQMVAWILREHADDSGIVYCLSKKDTEKVAAELATRGKIRTGVYHADRSDREKDKLHRDWHRGDVKVVCATIAFGLGIDKGDVRFVIHHSISKSLDGFYQESGRAGRDGKDSDCVLFLPRSRRVNTQFNDHGRQRRRGETAVNAMLEFAQNLTECRKTQFCQLLLPYHQPLHDVLAYVDKDVTLEAWQLLRIIEKAQKTGGNVTLAKVAELARSSGKAIGGTARKGKGKHGGAKEQVTVDLDAVCGGKVNLKKEEIEILLVHLGLKHYVRDQFYTTSYSTIAYIQLGERAPQLTRYSSKDHLDVLGALRDRKTPIPFPLLPAPRAKRKRNPSKAIWMATATRTPGFVSDIDDHDEEVDLPNDEPGIGKGKGKATESVSRVFVNICFKTADTVVPNADDSETEATACSHKL</sequence>
<dbReference type="InterPro" id="IPR001650">
    <property type="entry name" value="Helicase_C-like"/>
</dbReference>
<evidence type="ECO:0000313" key="13">
    <source>
        <dbReference type="EMBL" id="KAF9066900.1"/>
    </source>
</evidence>
<dbReference type="CDD" id="cd18794">
    <property type="entry name" value="SF2_C_RecQ"/>
    <property type="match status" value="1"/>
</dbReference>
<dbReference type="PANTHER" id="PTHR13710:SF105">
    <property type="entry name" value="ATP-DEPENDENT DNA HELICASE Q1"/>
    <property type="match status" value="1"/>
</dbReference>
<evidence type="ECO:0000256" key="6">
    <source>
        <dbReference type="ARBA" id="ARBA00023125"/>
    </source>
</evidence>
<dbReference type="Pfam" id="PF00271">
    <property type="entry name" value="Helicase_C"/>
    <property type="match status" value="1"/>
</dbReference>
<evidence type="ECO:0000256" key="3">
    <source>
        <dbReference type="ARBA" id="ARBA00022801"/>
    </source>
</evidence>
<evidence type="ECO:0000256" key="9">
    <source>
        <dbReference type="ARBA" id="ARBA00034808"/>
    </source>
</evidence>
<organism evidence="13 14">
    <name type="scientific">Rhodocollybia butyracea</name>
    <dbReference type="NCBI Taxonomy" id="206335"/>
    <lineage>
        <taxon>Eukaryota</taxon>
        <taxon>Fungi</taxon>
        <taxon>Dikarya</taxon>
        <taxon>Basidiomycota</taxon>
        <taxon>Agaricomycotina</taxon>
        <taxon>Agaricomycetes</taxon>
        <taxon>Agaricomycetidae</taxon>
        <taxon>Agaricales</taxon>
        <taxon>Marasmiineae</taxon>
        <taxon>Omphalotaceae</taxon>
        <taxon>Rhodocollybia</taxon>
    </lineage>
</organism>
<dbReference type="OrthoDB" id="10261556at2759"/>
<dbReference type="NCBIfam" id="TIGR00614">
    <property type="entry name" value="recQ_fam"/>
    <property type="match status" value="1"/>
</dbReference>
<dbReference type="GO" id="GO:0003677">
    <property type="term" value="F:DNA binding"/>
    <property type="evidence" value="ECO:0007669"/>
    <property type="project" value="UniProtKB-KW"/>
</dbReference>
<comment type="similarity">
    <text evidence="1">Belongs to the helicase family. RecQ subfamily.</text>
</comment>
<evidence type="ECO:0000256" key="7">
    <source>
        <dbReference type="ARBA" id="ARBA00023235"/>
    </source>
</evidence>
<dbReference type="InterPro" id="IPR004589">
    <property type="entry name" value="DNA_helicase_ATP-dep_RecQ"/>
</dbReference>
<evidence type="ECO:0000256" key="1">
    <source>
        <dbReference type="ARBA" id="ARBA00005446"/>
    </source>
</evidence>
<reference evidence="13" key="1">
    <citation type="submission" date="2020-11" db="EMBL/GenBank/DDBJ databases">
        <authorList>
            <consortium name="DOE Joint Genome Institute"/>
            <person name="Ahrendt S."/>
            <person name="Riley R."/>
            <person name="Andreopoulos W."/>
            <person name="Labutti K."/>
            <person name="Pangilinan J."/>
            <person name="Ruiz-Duenas F.J."/>
            <person name="Barrasa J.M."/>
            <person name="Sanchez-Garcia M."/>
            <person name="Camarero S."/>
            <person name="Miyauchi S."/>
            <person name="Serrano A."/>
            <person name="Linde D."/>
            <person name="Babiker R."/>
            <person name="Drula E."/>
            <person name="Ayuso-Fernandez I."/>
            <person name="Pacheco R."/>
            <person name="Padilla G."/>
            <person name="Ferreira P."/>
            <person name="Barriuso J."/>
            <person name="Kellner H."/>
            <person name="Castanera R."/>
            <person name="Alfaro M."/>
            <person name="Ramirez L."/>
            <person name="Pisabarro A.G."/>
            <person name="Kuo A."/>
            <person name="Tritt A."/>
            <person name="Lipzen A."/>
            <person name="He G."/>
            <person name="Yan M."/>
            <person name="Ng V."/>
            <person name="Cullen D."/>
            <person name="Martin F."/>
            <person name="Rosso M.-N."/>
            <person name="Henrissat B."/>
            <person name="Hibbett D."/>
            <person name="Martinez A.T."/>
            <person name="Grigoriev I.V."/>
        </authorList>
    </citation>
    <scope>NUCLEOTIDE SEQUENCE</scope>
    <source>
        <strain evidence="13">AH 40177</strain>
    </source>
</reference>
<keyword evidence="14" id="KW-1185">Reference proteome</keyword>
<dbReference type="PANTHER" id="PTHR13710">
    <property type="entry name" value="DNA HELICASE RECQ FAMILY MEMBER"/>
    <property type="match status" value="1"/>
</dbReference>
<dbReference type="AlphaFoldDB" id="A0A9P5U4L4"/>
<keyword evidence="4" id="KW-0347">Helicase</keyword>
<dbReference type="PROSITE" id="PS51192">
    <property type="entry name" value="HELICASE_ATP_BIND_1"/>
    <property type="match status" value="1"/>
</dbReference>